<reference evidence="2 3" key="1">
    <citation type="submission" date="2016-01" db="EMBL/GenBank/DDBJ databases">
        <title>Draft genome sequences of Microbacterium laevaniformans LCDC 91-0039 and the type strain of Microbacterium hominis LCDC 84-209.</title>
        <authorList>
            <person name="Bernier A.-M."/>
            <person name="Bernard K."/>
        </authorList>
    </citation>
    <scope>NUCLEOTIDE SEQUENCE [LARGE SCALE GENOMIC DNA]</scope>
    <source>
        <strain evidence="2 3">LCDC 91-0039</strain>
    </source>
</reference>
<name>A0A150HIQ0_9MICO</name>
<feature type="region of interest" description="Disordered" evidence="1">
    <location>
        <begin position="1"/>
        <end position="33"/>
    </location>
</feature>
<sequence>MSVSEDSPKACDAEGRKTGQWTEPDPHGGVCGR</sequence>
<evidence type="ECO:0000313" key="3">
    <source>
        <dbReference type="Proteomes" id="UP000075357"/>
    </source>
</evidence>
<proteinExistence type="predicted"/>
<evidence type="ECO:0000313" key="2">
    <source>
        <dbReference type="EMBL" id="KXZ61961.1"/>
    </source>
</evidence>
<keyword evidence="3" id="KW-1185">Reference proteome</keyword>
<dbReference type="PATRIC" id="fig|36807.3.peg.4"/>
<evidence type="ECO:0000256" key="1">
    <source>
        <dbReference type="SAM" id="MobiDB-lite"/>
    </source>
</evidence>
<comment type="caution">
    <text evidence="2">The sequence shown here is derived from an EMBL/GenBank/DDBJ whole genome shotgun (WGS) entry which is preliminary data.</text>
</comment>
<dbReference type="EMBL" id="LRAD01000001">
    <property type="protein sequence ID" value="KXZ61961.1"/>
    <property type="molecule type" value="Genomic_DNA"/>
</dbReference>
<accession>A0A150HIQ0</accession>
<feature type="compositionally biased region" description="Basic and acidic residues" evidence="1">
    <location>
        <begin position="1"/>
        <end position="17"/>
    </location>
</feature>
<organism evidence="2 3">
    <name type="scientific">Microbacterium laevaniformans</name>
    <dbReference type="NCBI Taxonomy" id="36807"/>
    <lineage>
        <taxon>Bacteria</taxon>
        <taxon>Bacillati</taxon>
        <taxon>Actinomycetota</taxon>
        <taxon>Actinomycetes</taxon>
        <taxon>Micrococcales</taxon>
        <taxon>Microbacteriaceae</taxon>
        <taxon>Microbacterium</taxon>
    </lineage>
</organism>
<protein>
    <submittedName>
        <fullName evidence="2">Uncharacterized protein</fullName>
    </submittedName>
</protein>
<dbReference type="Proteomes" id="UP000075357">
    <property type="component" value="Unassembled WGS sequence"/>
</dbReference>
<gene>
    <name evidence="2" type="ORF">Mlaev_00004</name>
</gene>
<dbReference type="AlphaFoldDB" id="A0A150HIQ0"/>
<dbReference type="STRING" id="36807.Mlaev_00004"/>